<evidence type="ECO:0000256" key="9">
    <source>
        <dbReference type="RuleBase" id="RU003523"/>
    </source>
</evidence>
<comment type="similarity">
    <text evidence="2">Belongs to the alpha-IPM synthase/homocitrate synthase family. LeuA type 1 subfamily.</text>
</comment>
<dbReference type="SUPFAM" id="SSF51569">
    <property type="entry name" value="Aldolase"/>
    <property type="match status" value="1"/>
</dbReference>
<keyword evidence="8" id="KW-0100">Branched-chain amino acid biosynthesis</keyword>
<dbReference type="InterPro" id="IPR013785">
    <property type="entry name" value="Aldolase_TIM"/>
</dbReference>
<dbReference type="Gene3D" id="1.10.238.260">
    <property type="match status" value="1"/>
</dbReference>
<evidence type="ECO:0000256" key="4">
    <source>
        <dbReference type="ARBA" id="ARBA00022430"/>
    </source>
</evidence>
<keyword evidence="5" id="KW-0028">Amino-acid biosynthesis</keyword>
<dbReference type="EMBL" id="JAUJEB010000006">
    <property type="protein sequence ID" value="MDN5215458.1"/>
    <property type="molecule type" value="Genomic_DNA"/>
</dbReference>
<dbReference type="Proteomes" id="UP001172083">
    <property type="component" value="Unassembled WGS sequence"/>
</dbReference>
<keyword evidence="12" id="KW-1185">Reference proteome</keyword>
<feature type="domain" description="Pyruvate carboxyltransferase" evidence="10">
    <location>
        <begin position="5"/>
        <end position="267"/>
    </location>
</feature>
<evidence type="ECO:0000313" key="11">
    <source>
        <dbReference type="EMBL" id="MDN5215458.1"/>
    </source>
</evidence>
<dbReference type="PROSITE" id="PS00816">
    <property type="entry name" value="AIPM_HOMOCIT_SYNTH_2"/>
    <property type="match status" value="1"/>
</dbReference>
<dbReference type="PANTHER" id="PTHR10277">
    <property type="entry name" value="HOMOCITRATE SYNTHASE-RELATED"/>
    <property type="match status" value="1"/>
</dbReference>
<dbReference type="InterPro" id="IPR050073">
    <property type="entry name" value="2-IPM_HCS-like"/>
</dbReference>
<dbReference type="PROSITE" id="PS00815">
    <property type="entry name" value="AIPM_HOMOCIT_SYNTH_1"/>
    <property type="match status" value="1"/>
</dbReference>
<dbReference type="InterPro" id="IPR000891">
    <property type="entry name" value="PYR_CT"/>
</dbReference>
<evidence type="ECO:0000256" key="5">
    <source>
        <dbReference type="ARBA" id="ARBA00022605"/>
    </source>
</evidence>
<protein>
    <recommendedName>
        <fullName evidence="3">2-isopropylmalate synthase</fullName>
        <ecNumber evidence="3">2.3.3.13</ecNumber>
    </recommendedName>
</protein>
<dbReference type="Pfam" id="PF22617">
    <property type="entry name" value="HCS_D2"/>
    <property type="match status" value="1"/>
</dbReference>
<keyword evidence="11" id="KW-0012">Acyltransferase</keyword>
<evidence type="ECO:0000313" key="12">
    <source>
        <dbReference type="Proteomes" id="UP001172083"/>
    </source>
</evidence>
<evidence type="ECO:0000256" key="7">
    <source>
        <dbReference type="ARBA" id="ARBA00023211"/>
    </source>
</evidence>
<keyword evidence="6 9" id="KW-0808">Transferase</keyword>
<dbReference type="PROSITE" id="PS50991">
    <property type="entry name" value="PYR_CT"/>
    <property type="match status" value="1"/>
</dbReference>
<reference evidence="11" key="1">
    <citation type="submission" date="2023-06" db="EMBL/GenBank/DDBJ databases">
        <title>Genomic of Agaribacillus aureum.</title>
        <authorList>
            <person name="Wang G."/>
        </authorList>
    </citation>
    <scope>NUCLEOTIDE SEQUENCE</scope>
    <source>
        <strain evidence="11">BMA12</strain>
    </source>
</reference>
<proteinExistence type="inferred from homology"/>
<keyword evidence="7" id="KW-0464">Manganese</keyword>
<dbReference type="InterPro" id="IPR002034">
    <property type="entry name" value="AIPM/Hcit_synth_CS"/>
</dbReference>
<comment type="pathway">
    <text evidence="1">Amino-acid biosynthesis; L-leucine biosynthesis; L-leucine from 3-methyl-2-oxobutanoate: step 1/4.</text>
</comment>
<dbReference type="CDD" id="cd07940">
    <property type="entry name" value="DRE_TIM_IPMS"/>
    <property type="match status" value="1"/>
</dbReference>
<organism evidence="11 12">
    <name type="scientific">Agaribacillus aureus</name>
    <dbReference type="NCBI Taxonomy" id="3051825"/>
    <lineage>
        <taxon>Bacteria</taxon>
        <taxon>Pseudomonadati</taxon>
        <taxon>Bacteroidota</taxon>
        <taxon>Cytophagia</taxon>
        <taxon>Cytophagales</taxon>
        <taxon>Splendidivirgaceae</taxon>
        <taxon>Agaribacillus</taxon>
    </lineage>
</organism>
<sequence length="387" mass="42689">MKERVYIFDTTLRDGEQVPGAKLVTEEKIELAKQLELLGVDIMEAGFPISSPEDFNAVKKIANTIEKSTVCALARGLDEDIEVAARSVENAASPRIHTFISVSDIHIENQMRKTRDEVLTMVDHAVSKAKSYMDNVEFSPMDASRADFEYLVKFTQVAIDAGATTINLPDTVGYALPEEWGLMIKNLVERIPAFKSDVVLSMHTHNDLGLATANALAGVINGARQIECTLNGVGERAGNCSLEEVVMTIQTRYKDRFYTQINTPEICKTSEMVSDVMGLPVQPNKAVVGANAFAHSSGIHQDGIIKHRDNFEIMDPKDVGASGSSIVLTARSGRAALKHRLENLGYAFDKNDLEPIYLKFLEWADEKKQINDEDLLSLLQTVEAVSK</sequence>
<name>A0ABT8LCE4_9BACT</name>
<dbReference type="EC" id="2.3.3.13" evidence="3"/>
<comment type="caution">
    <text evidence="11">The sequence shown here is derived from an EMBL/GenBank/DDBJ whole genome shotgun (WGS) entry which is preliminary data.</text>
</comment>
<evidence type="ECO:0000256" key="6">
    <source>
        <dbReference type="ARBA" id="ARBA00022679"/>
    </source>
</evidence>
<keyword evidence="4" id="KW-0432">Leucine biosynthesis</keyword>
<dbReference type="RefSeq" id="WP_346760788.1">
    <property type="nucleotide sequence ID" value="NZ_JAUJEB010000006.1"/>
</dbReference>
<dbReference type="Pfam" id="PF00682">
    <property type="entry name" value="HMGL-like"/>
    <property type="match status" value="1"/>
</dbReference>
<evidence type="ECO:0000259" key="10">
    <source>
        <dbReference type="PROSITE" id="PS50991"/>
    </source>
</evidence>
<dbReference type="PANTHER" id="PTHR10277:SF9">
    <property type="entry name" value="2-ISOPROPYLMALATE SYNTHASE 1, CHLOROPLASTIC-RELATED"/>
    <property type="match status" value="1"/>
</dbReference>
<evidence type="ECO:0000256" key="3">
    <source>
        <dbReference type="ARBA" id="ARBA00012973"/>
    </source>
</evidence>
<evidence type="ECO:0000256" key="8">
    <source>
        <dbReference type="ARBA" id="ARBA00023304"/>
    </source>
</evidence>
<dbReference type="Gene3D" id="3.20.20.70">
    <property type="entry name" value="Aldolase class I"/>
    <property type="match status" value="1"/>
</dbReference>
<evidence type="ECO:0000256" key="2">
    <source>
        <dbReference type="ARBA" id="ARBA00009396"/>
    </source>
</evidence>
<evidence type="ECO:0000256" key="1">
    <source>
        <dbReference type="ARBA" id="ARBA00004689"/>
    </source>
</evidence>
<gene>
    <name evidence="11" type="ORF">QQ020_25485</name>
</gene>
<dbReference type="InterPro" id="IPR054691">
    <property type="entry name" value="LeuA/HCS_post-cat"/>
</dbReference>
<dbReference type="NCBIfam" id="NF002086">
    <property type="entry name" value="PRK00915.1-3"/>
    <property type="match status" value="1"/>
</dbReference>
<accession>A0ABT8LCE4</accession>
<dbReference type="GO" id="GO:0003852">
    <property type="term" value="F:2-isopropylmalate synthase activity"/>
    <property type="evidence" value="ECO:0007669"/>
    <property type="project" value="UniProtKB-EC"/>
</dbReference>